<reference evidence="3 4" key="2">
    <citation type="submission" date="2024-05" db="EMBL/GenBank/DDBJ databases">
        <authorList>
            <person name="Chen Y."/>
            <person name="Shah S."/>
            <person name="Dougan E. K."/>
            <person name="Thang M."/>
            <person name="Chan C."/>
        </authorList>
    </citation>
    <scope>NUCLEOTIDE SEQUENCE [LARGE SCALE GENOMIC DNA]</scope>
</reference>
<dbReference type="EMBL" id="CAMXCT020004235">
    <property type="protein sequence ID" value="CAL1161638.1"/>
    <property type="molecule type" value="Genomic_DNA"/>
</dbReference>
<accession>A0A9P1GCU7</accession>
<gene>
    <name evidence="2" type="ORF">C1SCF055_LOCUS33718</name>
</gene>
<dbReference type="EMBL" id="CAMXCT010004235">
    <property type="protein sequence ID" value="CAI4008263.1"/>
    <property type="molecule type" value="Genomic_DNA"/>
</dbReference>
<proteinExistence type="predicted"/>
<evidence type="ECO:0000313" key="3">
    <source>
        <dbReference type="EMBL" id="CAL4795575.1"/>
    </source>
</evidence>
<evidence type="ECO:0000313" key="4">
    <source>
        <dbReference type="Proteomes" id="UP001152797"/>
    </source>
</evidence>
<dbReference type="InterPro" id="IPR057191">
    <property type="entry name" value="DUF7869"/>
</dbReference>
<evidence type="ECO:0000313" key="2">
    <source>
        <dbReference type="EMBL" id="CAI4008263.1"/>
    </source>
</evidence>
<dbReference type="PANTHER" id="PTHR33153:SF3">
    <property type="entry name" value="TRAFFICKING PROTEIN PARTICLE COMPLEX SUBUNIT 11 DOMAIN-CONTAINING PROTEIN"/>
    <property type="match status" value="1"/>
</dbReference>
<keyword evidence="4" id="KW-1185">Reference proteome</keyword>
<sequence>MDQSKFRCPKVKGRPSKALEALYRPTLHCSGFWIHGHQLRFSICNEDVRKDSTTQLELLFLALSSLREHHSKLPLVLHLQQDNCFREGKNQFVAAAMILLVILRVFKATACGFLRTGHSHEDIDQAFGSLSALLALGRFDSPERLVDLINGGSGQRLKNHIRSRHVYASILDQTACWKAWVQQLAVKLKGIRFFTPTLYMYIYMFNFLNLAEPLTWEYAFF</sequence>
<dbReference type="Proteomes" id="UP001152797">
    <property type="component" value="Unassembled WGS sequence"/>
</dbReference>
<dbReference type="AlphaFoldDB" id="A0A9P1GCU7"/>
<evidence type="ECO:0000259" key="1">
    <source>
        <dbReference type="Pfam" id="PF25273"/>
    </source>
</evidence>
<feature type="domain" description="DUF7869" evidence="1">
    <location>
        <begin position="26"/>
        <end position="183"/>
    </location>
</feature>
<dbReference type="OrthoDB" id="410478at2759"/>
<protein>
    <submittedName>
        <fullName evidence="3">MULE transposase domain-containing protein</fullName>
    </submittedName>
</protein>
<name>A0A9P1GCU7_9DINO</name>
<dbReference type="Pfam" id="PF25273">
    <property type="entry name" value="DUF7869"/>
    <property type="match status" value="1"/>
</dbReference>
<comment type="caution">
    <text evidence="2">The sequence shown here is derived from an EMBL/GenBank/DDBJ whole genome shotgun (WGS) entry which is preliminary data.</text>
</comment>
<reference evidence="2" key="1">
    <citation type="submission" date="2022-10" db="EMBL/GenBank/DDBJ databases">
        <authorList>
            <person name="Chen Y."/>
            <person name="Dougan E. K."/>
            <person name="Chan C."/>
            <person name="Rhodes N."/>
            <person name="Thang M."/>
        </authorList>
    </citation>
    <scope>NUCLEOTIDE SEQUENCE</scope>
</reference>
<dbReference type="PANTHER" id="PTHR33153">
    <property type="entry name" value="MYND-TYPE DOMAIN-CONTAINING PROTEIN"/>
    <property type="match status" value="1"/>
</dbReference>
<dbReference type="EMBL" id="CAMXCT030004235">
    <property type="protein sequence ID" value="CAL4795575.1"/>
    <property type="molecule type" value="Genomic_DNA"/>
</dbReference>
<organism evidence="2">
    <name type="scientific">Cladocopium goreaui</name>
    <dbReference type="NCBI Taxonomy" id="2562237"/>
    <lineage>
        <taxon>Eukaryota</taxon>
        <taxon>Sar</taxon>
        <taxon>Alveolata</taxon>
        <taxon>Dinophyceae</taxon>
        <taxon>Suessiales</taxon>
        <taxon>Symbiodiniaceae</taxon>
        <taxon>Cladocopium</taxon>
    </lineage>
</organism>